<name>A0A1I3Z2R8_9LACT</name>
<organism evidence="1 2">
    <name type="scientific">Marinilactibacillus piezotolerans</name>
    <dbReference type="NCBI Taxonomy" id="258723"/>
    <lineage>
        <taxon>Bacteria</taxon>
        <taxon>Bacillati</taxon>
        <taxon>Bacillota</taxon>
        <taxon>Bacilli</taxon>
        <taxon>Lactobacillales</taxon>
        <taxon>Carnobacteriaceae</taxon>
        <taxon>Marinilactibacillus</taxon>
    </lineage>
</organism>
<evidence type="ECO:0000313" key="1">
    <source>
        <dbReference type="EMBL" id="SFK38344.1"/>
    </source>
</evidence>
<dbReference type="RefSeq" id="WP_198033936.1">
    <property type="nucleotide sequence ID" value="NZ_FOSJ01000028.1"/>
</dbReference>
<dbReference type="EMBL" id="FOSJ01000028">
    <property type="protein sequence ID" value="SFK38344.1"/>
    <property type="molecule type" value="Genomic_DNA"/>
</dbReference>
<dbReference type="AlphaFoldDB" id="A0A1I3Z2R8"/>
<evidence type="ECO:0000313" key="2">
    <source>
        <dbReference type="Proteomes" id="UP000199589"/>
    </source>
</evidence>
<proteinExistence type="predicted"/>
<accession>A0A1I3Z2R8</accession>
<reference evidence="2" key="1">
    <citation type="submission" date="2016-10" db="EMBL/GenBank/DDBJ databases">
        <authorList>
            <person name="Varghese N."/>
            <person name="Submissions S."/>
        </authorList>
    </citation>
    <scope>NUCLEOTIDE SEQUENCE [LARGE SCALE GENOMIC DNA]</scope>
    <source>
        <strain evidence="2">DSM 16108</strain>
    </source>
</reference>
<protein>
    <submittedName>
        <fullName evidence="1">Uncharacterized protein</fullName>
    </submittedName>
</protein>
<keyword evidence="2" id="KW-1185">Reference proteome</keyword>
<sequence>MKKGTDAAYTELREATSLTQKDINFYRLMDLTYYVYDYYLEVYVVD</sequence>
<gene>
    <name evidence="1" type="ORF">SAMN04488569_10287</name>
</gene>
<dbReference type="Proteomes" id="UP000199589">
    <property type="component" value="Unassembled WGS sequence"/>
</dbReference>